<keyword evidence="1" id="KW-0472">Membrane</keyword>
<feature type="transmembrane region" description="Helical" evidence="1">
    <location>
        <begin position="147"/>
        <end position="168"/>
    </location>
</feature>
<keyword evidence="1" id="KW-1133">Transmembrane helix</keyword>
<organism evidence="3 4">
    <name type="scientific">Corynebacterium pygosceleis</name>
    <dbReference type="NCBI Taxonomy" id="2800406"/>
    <lineage>
        <taxon>Bacteria</taxon>
        <taxon>Bacillati</taxon>
        <taxon>Actinomycetota</taxon>
        <taxon>Actinomycetes</taxon>
        <taxon>Mycobacteriales</taxon>
        <taxon>Corynebacteriaceae</taxon>
        <taxon>Corynebacterium</taxon>
    </lineage>
</organism>
<dbReference type="SUPFAM" id="SSF55874">
    <property type="entry name" value="ATPase domain of HSP90 chaperone/DNA topoisomerase II/histidine kinase"/>
    <property type="match status" value="1"/>
</dbReference>
<feature type="transmembrane region" description="Helical" evidence="1">
    <location>
        <begin position="437"/>
        <end position="453"/>
    </location>
</feature>
<dbReference type="InterPro" id="IPR003594">
    <property type="entry name" value="HATPase_dom"/>
</dbReference>
<accession>A0A9Q4GJZ0</accession>
<dbReference type="Proteomes" id="UP001071478">
    <property type="component" value="Unassembled WGS sequence"/>
</dbReference>
<evidence type="ECO:0000313" key="3">
    <source>
        <dbReference type="EMBL" id="MCX7467632.1"/>
    </source>
</evidence>
<feature type="transmembrane region" description="Helical" evidence="1">
    <location>
        <begin position="543"/>
        <end position="560"/>
    </location>
</feature>
<dbReference type="EMBL" id="JAPMKU010000001">
    <property type="protein sequence ID" value="MCX7467632.1"/>
    <property type="molecule type" value="Genomic_DNA"/>
</dbReference>
<dbReference type="Pfam" id="PF02518">
    <property type="entry name" value="HATPase_c"/>
    <property type="match status" value="1"/>
</dbReference>
<dbReference type="RefSeq" id="WP_248085645.1">
    <property type="nucleotide sequence ID" value="NZ_JALNJC010000001.1"/>
</dbReference>
<name>A0A9Q4GJZ0_9CORY</name>
<proteinExistence type="predicted"/>
<evidence type="ECO:0000256" key="1">
    <source>
        <dbReference type="SAM" id="Phobius"/>
    </source>
</evidence>
<evidence type="ECO:0000313" key="4">
    <source>
        <dbReference type="Proteomes" id="UP001071478"/>
    </source>
</evidence>
<keyword evidence="1" id="KW-0812">Transmembrane</keyword>
<feature type="transmembrane region" description="Helical" evidence="1">
    <location>
        <begin position="403"/>
        <end position="425"/>
    </location>
</feature>
<evidence type="ECO:0000259" key="2">
    <source>
        <dbReference type="Pfam" id="PF02518"/>
    </source>
</evidence>
<sequence length="741" mass="78619">MSVLRVTAVTTGLVWALQMVFSRHGSHILAGGWSQFRDNPLDAVVWIILLCCALIQFPVCLSPCAALYRAAMATAGLSYVAVLGTDVYMRRVLDSSPLAESYIGDSAGLPAIMLAAAFAPPYGILLALVLLVLSAPLNNDAATVTTQVLSAGHAVAVVLPFLLAFAYARSAARRVDRELAGMNQMTETVIRNRVLCETEARFLAHVHDTVLTLLRAVAGGQRPAVAATVLHHLRPGEIPSEVVRFTAGDLVHSIIRSIGATAPDTVIEPSGHLPPTKIIPGAAVAALCDALQEACRNSVRHAPDAHRRCRFRVRLTGDGKLSCEISFSDDGKGFDPDTVPADRAGVRKAIIGRVTTTPGCRAHVESAPGEGTVVTVGWSGDGSSGEPDVGTADLPGFPPLMTFAGLSVTFSHYFAAFVVVEFLGLSLVGDPPVFGPAWWIAAGALVAAMFGVVHGEGEQLGRGATGVVAVASVLMVAAGTAIGEPTGGTWPQGWWMYALQVSLPLLAMRRRPGIAIGTAAVCFAVAVTVASRGYDLQGIELRVLHFIPSIVAGGLLPLLLRRATAGLPYVVRRSSHRIIDRARNRTMSRYLEENCTWIGEQVQHVLDPELPEDERVRGAGLLELRLRDSIRSPLLDVPVLTEAVWKARLRGVRVSLLDERSGSGELLARAGRRDAEDEREGVDTVCTEAVGIVAALSGGSVTVRLLPVGREHVATVLAEDRGGVRCTWFDADGTSTTRRVG</sequence>
<reference evidence="3" key="1">
    <citation type="submission" date="2022-11" db="EMBL/GenBank/DDBJ databases">
        <title>Corynebacterium sp. isolated from Penguins.</title>
        <authorList>
            <person name="Sedlar K."/>
            <person name="Svec P."/>
        </authorList>
    </citation>
    <scope>NUCLEOTIDE SEQUENCE</scope>
    <source>
        <strain evidence="3">P7374</strain>
    </source>
</reference>
<dbReference type="Gene3D" id="3.30.565.10">
    <property type="entry name" value="Histidine kinase-like ATPase, C-terminal domain"/>
    <property type="match status" value="1"/>
</dbReference>
<feature type="transmembrane region" description="Helical" evidence="1">
    <location>
        <begin position="514"/>
        <end position="531"/>
    </location>
</feature>
<protein>
    <recommendedName>
        <fullName evidence="2">Histidine kinase/HSP90-like ATPase domain-containing protein</fullName>
    </recommendedName>
</protein>
<gene>
    <name evidence="3" type="ORF">OS129_01865</name>
</gene>
<feature type="transmembrane region" description="Helical" evidence="1">
    <location>
        <begin position="465"/>
        <end position="483"/>
    </location>
</feature>
<dbReference type="AlphaFoldDB" id="A0A9Q4GJZ0"/>
<feature type="transmembrane region" description="Helical" evidence="1">
    <location>
        <begin position="46"/>
        <end position="68"/>
    </location>
</feature>
<dbReference type="InterPro" id="IPR036890">
    <property type="entry name" value="HATPase_C_sf"/>
</dbReference>
<comment type="caution">
    <text evidence="3">The sequence shown here is derived from an EMBL/GenBank/DDBJ whole genome shotgun (WGS) entry which is preliminary data.</text>
</comment>
<feature type="transmembrane region" description="Helical" evidence="1">
    <location>
        <begin position="111"/>
        <end position="135"/>
    </location>
</feature>
<feature type="domain" description="Histidine kinase/HSP90-like ATPase" evidence="2">
    <location>
        <begin position="286"/>
        <end position="376"/>
    </location>
</feature>